<evidence type="ECO:0000256" key="4">
    <source>
        <dbReference type="ARBA" id="ARBA00022729"/>
    </source>
</evidence>
<comment type="similarity">
    <text evidence="2">Belongs to the sulfatase family.</text>
</comment>
<evidence type="ECO:0000313" key="9">
    <source>
        <dbReference type="EMBL" id="SKB48545.1"/>
    </source>
</evidence>
<keyword evidence="5" id="KW-0378">Hydrolase</keyword>
<dbReference type="PANTHER" id="PTHR42693">
    <property type="entry name" value="ARYLSULFATASE FAMILY MEMBER"/>
    <property type="match status" value="1"/>
</dbReference>
<dbReference type="InterPro" id="IPR017850">
    <property type="entry name" value="Alkaline_phosphatase_core_sf"/>
</dbReference>
<dbReference type="Pfam" id="PF00884">
    <property type="entry name" value="Sulfatase"/>
    <property type="match status" value="1"/>
</dbReference>
<feature type="chain" id="PRO_5012504624" evidence="7">
    <location>
        <begin position="21"/>
        <end position="463"/>
    </location>
</feature>
<reference evidence="10" key="1">
    <citation type="submission" date="2017-02" db="EMBL/GenBank/DDBJ databases">
        <authorList>
            <person name="Varghese N."/>
            <person name="Submissions S."/>
        </authorList>
    </citation>
    <scope>NUCLEOTIDE SEQUENCE [LARGE SCALE GENOMIC DNA]</scope>
    <source>
        <strain evidence="10">DSM 24091</strain>
    </source>
</reference>
<dbReference type="EMBL" id="FUZF01000002">
    <property type="protein sequence ID" value="SKB48545.1"/>
    <property type="molecule type" value="Genomic_DNA"/>
</dbReference>
<evidence type="ECO:0000259" key="8">
    <source>
        <dbReference type="Pfam" id="PF00884"/>
    </source>
</evidence>
<dbReference type="SUPFAM" id="SSF53649">
    <property type="entry name" value="Alkaline phosphatase-like"/>
    <property type="match status" value="1"/>
</dbReference>
<name>A0A1T5BN25_9SPHI</name>
<keyword evidence="3" id="KW-0479">Metal-binding</keyword>
<keyword evidence="4 7" id="KW-0732">Signal</keyword>
<evidence type="ECO:0000256" key="2">
    <source>
        <dbReference type="ARBA" id="ARBA00008779"/>
    </source>
</evidence>
<keyword evidence="6" id="KW-0106">Calcium</keyword>
<feature type="signal peptide" evidence="7">
    <location>
        <begin position="1"/>
        <end position="20"/>
    </location>
</feature>
<feature type="domain" description="Sulfatase N-terminal" evidence="8">
    <location>
        <begin position="25"/>
        <end position="331"/>
    </location>
</feature>
<comment type="cofactor">
    <cofactor evidence="1">
        <name>Ca(2+)</name>
        <dbReference type="ChEBI" id="CHEBI:29108"/>
    </cofactor>
</comment>
<proteinExistence type="inferred from homology"/>
<dbReference type="RefSeq" id="WP_079641438.1">
    <property type="nucleotide sequence ID" value="NZ_FUZF01000002.1"/>
</dbReference>
<evidence type="ECO:0000256" key="1">
    <source>
        <dbReference type="ARBA" id="ARBA00001913"/>
    </source>
</evidence>
<dbReference type="Gene3D" id="3.30.1120.10">
    <property type="match status" value="1"/>
</dbReference>
<dbReference type="PROSITE" id="PS00149">
    <property type="entry name" value="SULFATASE_2"/>
    <property type="match status" value="1"/>
</dbReference>
<dbReference type="GO" id="GO:0004065">
    <property type="term" value="F:arylsulfatase activity"/>
    <property type="evidence" value="ECO:0007669"/>
    <property type="project" value="TreeGrafter"/>
</dbReference>
<dbReference type="STRING" id="1513896.SAMN05660841_00817"/>
<dbReference type="InterPro" id="IPR050738">
    <property type="entry name" value="Sulfatase"/>
</dbReference>
<evidence type="ECO:0000256" key="7">
    <source>
        <dbReference type="SAM" id="SignalP"/>
    </source>
</evidence>
<evidence type="ECO:0000313" key="10">
    <source>
        <dbReference type="Proteomes" id="UP000190150"/>
    </source>
</evidence>
<protein>
    <submittedName>
        <fullName evidence="9">Arylsulfatase A</fullName>
    </submittedName>
</protein>
<dbReference type="InterPro" id="IPR000917">
    <property type="entry name" value="Sulfatase_N"/>
</dbReference>
<dbReference type="GO" id="GO:0046872">
    <property type="term" value="F:metal ion binding"/>
    <property type="evidence" value="ECO:0007669"/>
    <property type="project" value="UniProtKB-KW"/>
</dbReference>
<gene>
    <name evidence="9" type="ORF">SAMN05660841_00817</name>
</gene>
<organism evidence="9 10">
    <name type="scientific">Sphingobacterium nematocida</name>
    <dbReference type="NCBI Taxonomy" id="1513896"/>
    <lineage>
        <taxon>Bacteria</taxon>
        <taxon>Pseudomonadati</taxon>
        <taxon>Bacteroidota</taxon>
        <taxon>Sphingobacteriia</taxon>
        <taxon>Sphingobacteriales</taxon>
        <taxon>Sphingobacteriaceae</taxon>
        <taxon>Sphingobacterium</taxon>
    </lineage>
</organism>
<sequence>MKTTYIFWLFTICCMTQTYAQSTSPNIIVILVDDLGYKDVGFMGGNFYRTPHLDSLSKESIVYQQAYAAASNCAPSRASLLTGLLPNRHGIYTVGSSERGKTEDRKLIPIQNNNTLDSTLPTIATLLGSNGYQTASIGKWHLSDSPSSHGFSYSFGGNHTGHNKHFSPYKNTAIPDGMKGEYLTDRITDEAIEYIRQQKETTPFFLYLSYYAIHTPLEAPDSLKNHYKGLYGTGERDYPVYAAMIESLDHNIGKLISELKHQGLSENTILWFCSDNGGINTISPQQPLRAGKGSYFEGGVRIPFFVHWPSHVQPRRDSTTLVSHLDILPTIKRIVKDDSQMQLDGESLWNNMLGQKNLQERVLFWHFPIYLEAYNESKDDGLDPKFRTRPGSTIRSKNWKLHHYYEDDTYLLYDLSTDIGERINKASACPKILEKMKLELNKKILDTNAKIPNKLNPNYKNEL</sequence>
<accession>A0A1T5BN25</accession>
<dbReference type="PANTHER" id="PTHR42693:SF42">
    <property type="entry name" value="ARYLSULFATASE G"/>
    <property type="match status" value="1"/>
</dbReference>
<dbReference type="CDD" id="cd16144">
    <property type="entry name" value="ARS_like"/>
    <property type="match status" value="1"/>
</dbReference>
<dbReference type="OrthoDB" id="9765065at2"/>
<dbReference type="Proteomes" id="UP000190150">
    <property type="component" value="Unassembled WGS sequence"/>
</dbReference>
<dbReference type="AlphaFoldDB" id="A0A1T5BN25"/>
<evidence type="ECO:0000256" key="6">
    <source>
        <dbReference type="ARBA" id="ARBA00022837"/>
    </source>
</evidence>
<dbReference type="Gene3D" id="3.40.720.10">
    <property type="entry name" value="Alkaline Phosphatase, subunit A"/>
    <property type="match status" value="1"/>
</dbReference>
<keyword evidence="10" id="KW-1185">Reference proteome</keyword>
<evidence type="ECO:0000256" key="5">
    <source>
        <dbReference type="ARBA" id="ARBA00022801"/>
    </source>
</evidence>
<dbReference type="InterPro" id="IPR024607">
    <property type="entry name" value="Sulfatase_CS"/>
</dbReference>
<evidence type="ECO:0000256" key="3">
    <source>
        <dbReference type="ARBA" id="ARBA00022723"/>
    </source>
</evidence>